<gene>
    <name evidence="8" type="ORF">PROFUN_03686</name>
</gene>
<comment type="catalytic activity">
    <reaction evidence="4">
        <text>a phosphate monoester + H2O = an alcohol + phosphate</text>
        <dbReference type="Rhea" id="RHEA:15017"/>
        <dbReference type="ChEBI" id="CHEBI:15377"/>
        <dbReference type="ChEBI" id="CHEBI:30879"/>
        <dbReference type="ChEBI" id="CHEBI:43474"/>
        <dbReference type="ChEBI" id="CHEBI:67140"/>
        <dbReference type="EC" id="3.1.3.2"/>
    </reaction>
</comment>
<dbReference type="GO" id="GO:0003993">
    <property type="term" value="F:acid phosphatase activity"/>
    <property type="evidence" value="ECO:0007669"/>
    <property type="project" value="UniProtKB-EC"/>
</dbReference>
<keyword evidence="3" id="KW-0325">Glycoprotein</keyword>
<evidence type="ECO:0000256" key="2">
    <source>
        <dbReference type="ARBA" id="ARBA00022801"/>
    </source>
</evidence>
<dbReference type="SUPFAM" id="SSF56300">
    <property type="entry name" value="Metallo-dependent phosphatases"/>
    <property type="match status" value="1"/>
</dbReference>
<dbReference type="SUPFAM" id="SSF49363">
    <property type="entry name" value="Purple acid phosphatase, N-terminal domain"/>
    <property type="match status" value="1"/>
</dbReference>
<dbReference type="InterPro" id="IPR015914">
    <property type="entry name" value="PAPs_N"/>
</dbReference>
<dbReference type="Pfam" id="PF16656">
    <property type="entry name" value="Pur_ac_phosph_N"/>
    <property type="match status" value="1"/>
</dbReference>
<dbReference type="Pfam" id="PF00149">
    <property type="entry name" value="Metallophos"/>
    <property type="match status" value="1"/>
</dbReference>
<organism evidence="8 9">
    <name type="scientific">Planoprotostelium fungivorum</name>
    <dbReference type="NCBI Taxonomy" id="1890364"/>
    <lineage>
        <taxon>Eukaryota</taxon>
        <taxon>Amoebozoa</taxon>
        <taxon>Evosea</taxon>
        <taxon>Variosea</taxon>
        <taxon>Cavosteliida</taxon>
        <taxon>Cavosteliaceae</taxon>
        <taxon>Planoprotostelium</taxon>
    </lineage>
</organism>
<dbReference type="STRING" id="1890364.A0A2P6NST0"/>
<accession>A0A2P6NST0</accession>
<comment type="caution">
    <text evidence="8">The sequence shown here is derived from an EMBL/GenBank/DDBJ whole genome shotgun (WGS) entry which is preliminary data.</text>
</comment>
<dbReference type="InterPro" id="IPR004843">
    <property type="entry name" value="Calcineurin-like_PHP"/>
</dbReference>
<evidence type="ECO:0000259" key="7">
    <source>
        <dbReference type="Pfam" id="PF16656"/>
    </source>
</evidence>
<dbReference type="Gene3D" id="3.60.21.10">
    <property type="match status" value="1"/>
</dbReference>
<dbReference type="InterPro" id="IPR029052">
    <property type="entry name" value="Metallo-depent_PP-like"/>
</dbReference>
<dbReference type="GO" id="GO:0046872">
    <property type="term" value="F:metal ion binding"/>
    <property type="evidence" value="ECO:0007669"/>
    <property type="project" value="InterPro"/>
</dbReference>
<dbReference type="AlphaFoldDB" id="A0A2P6NST0"/>
<evidence type="ECO:0000259" key="6">
    <source>
        <dbReference type="Pfam" id="PF14008"/>
    </source>
</evidence>
<sequence>MRSLCLFVLLSAAILSDGFLLKADRPQVNLDPNNIVIVDHIHLAVTGIKGEMIVMFATSINVSSAQVEYWTASNTSARLLSDVATLTQYNTNDSYTSPFIQSVTLKGLQAGTQYFYRCGDPSLVWSADFNFTTESSSFEDPFTFVAFGDHGTSINSTKVLNSMLREKSISNFKLILHAGDLSYANGNGTQWDIYHSIVMPLSTSTPWQVAVGNHEKEKKLNFIAYLTRYNWPYLQSGAQKKQLFYSFDYENAHFIALDSEQKAYYPNGTDLQYTWLQNDLMNVNRTVTPWVFAYFHTPLYCTNIDHSGEGVPLVAAYEDLFYKYGLDVAFTGHVHAYERTVGVYKGRPDPNGPVYITNGAGGTQEGLAQNWGPTQSWSAYHQSDNWGIGVVQVHNATHLYYQFKEAEQNQVMDSVWIVRKRGEAVASTVSDIDRPTTRPTESRYSAGITLVISLSVLLSVALLL</sequence>
<dbReference type="EC" id="3.1.3.2" evidence="4"/>
<dbReference type="CDD" id="cd00839">
    <property type="entry name" value="MPP_PAPs"/>
    <property type="match status" value="1"/>
</dbReference>
<dbReference type="InterPro" id="IPR008963">
    <property type="entry name" value="Purple_acid_Pase-like_N"/>
</dbReference>
<protein>
    <recommendedName>
        <fullName evidence="4">Purple acid phosphatase</fullName>
        <ecNumber evidence="4">3.1.3.2</ecNumber>
    </recommendedName>
</protein>
<keyword evidence="9" id="KW-1185">Reference proteome</keyword>
<evidence type="ECO:0000313" key="8">
    <source>
        <dbReference type="EMBL" id="PRP86938.1"/>
    </source>
</evidence>
<dbReference type="InterPro" id="IPR039331">
    <property type="entry name" value="PAPs-like"/>
</dbReference>
<dbReference type="Pfam" id="PF14008">
    <property type="entry name" value="Metallophos_C"/>
    <property type="match status" value="1"/>
</dbReference>
<evidence type="ECO:0000259" key="5">
    <source>
        <dbReference type="Pfam" id="PF00149"/>
    </source>
</evidence>
<evidence type="ECO:0000256" key="1">
    <source>
        <dbReference type="ARBA" id="ARBA00022729"/>
    </source>
</evidence>
<dbReference type="EMBL" id="MDYQ01000025">
    <property type="protein sequence ID" value="PRP86938.1"/>
    <property type="molecule type" value="Genomic_DNA"/>
</dbReference>
<dbReference type="Gene3D" id="2.60.40.380">
    <property type="entry name" value="Purple acid phosphatase-like, N-terminal"/>
    <property type="match status" value="1"/>
</dbReference>
<comment type="similarity">
    <text evidence="4">Belongs to the metallophosphoesterase superfamily. Purple acid phosphatase family.</text>
</comment>
<keyword evidence="1 4" id="KW-0732">Signal</keyword>
<evidence type="ECO:0000256" key="4">
    <source>
        <dbReference type="RuleBase" id="RU361203"/>
    </source>
</evidence>
<feature type="chain" id="PRO_5015020457" description="Purple acid phosphatase" evidence="4">
    <location>
        <begin position="19"/>
        <end position="464"/>
    </location>
</feature>
<feature type="domain" description="Calcineurin-like phosphoesterase" evidence="5">
    <location>
        <begin position="143"/>
        <end position="337"/>
    </location>
</feature>
<feature type="domain" description="Purple acid phosphatase N-terminal" evidence="7">
    <location>
        <begin position="39"/>
        <end position="133"/>
    </location>
</feature>
<dbReference type="InParanoid" id="A0A2P6NST0"/>
<dbReference type="InterPro" id="IPR025733">
    <property type="entry name" value="PAPs_C"/>
</dbReference>
<dbReference type="InterPro" id="IPR041792">
    <property type="entry name" value="MPP_PAP"/>
</dbReference>
<reference evidence="8 9" key="1">
    <citation type="journal article" date="2018" name="Genome Biol. Evol.">
        <title>Multiple Roots of Fruiting Body Formation in Amoebozoa.</title>
        <authorList>
            <person name="Hillmann F."/>
            <person name="Forbes G."/>
            <person name="Novohradska S."/>
            <person name="Ferling I."/>
            <person name="Riege K."/>
            <person name="Groth M."/>
            <person name="Westermann M."/>
            <person name="Marz M."/>
            <person name="Spaller T."/>
            <person name="Winckler T."/>
            <person name="Schaap P."/>
            <person name="Glockner G."/>
        </authorList>
    </citation>
    <scope>NUCLEOTIDE SEQUENCE [LARGE SCALE GENOMIC DNA]</scope>
    <source>
        <strain evidence="8 9">Jena</strain>
    </source>
</reference>
<dbReference type="Proteomes" id="UP000241769">
    <property type="component" value="Unassembled WGS sequence"/>
</dbReference>
<evidence type="ECO:0000256" key="3">
    <source>
        <dbReference type="ARBA" id="ARBA00023180"/>
    </source>
</evidence>
<dbReference type="OrthoDB" id="45007at2759"/>
<proteinExistence type="inferred from homology"/>
<evidence type="ECO:0000313" key="9">
    <source>
        <dbReference type="Proteomes" id="UP000241769"/>
    </source>
</evidence>
<feature type="signal peptide" evidence="4">
    <location>
        <begin position="1"/>
        <end position="18"/>
    </location>
</feature>
<dbReference type="FunCoup" id="A0A2P6NST0">
    <property type="interactions" value="1"/>
</dbReference>
<name>A0A2P6NST0_9EUKA</name>
<keyword evidence="2 4" id="KW-0378">Hydrolase</keyword>
<dbReference type="PANTHER" id="PTHR22953:SF153">
    <property type="entry name" value="PURPLE ACID PHOSPHATASE"/>
    <property type="match status" value="1"/>
</dbReference>
<feature type="domain" description="Purple acid phosphatase C-terminal" evidence="6">
    <location>
        <begin position="352"/>
        <end position="414"/>
    </location>
</feature>
<dbReference type="PANTHER" id="PTHR22953">
    <property type="entry name" value="ACID PHOSPHATASE RELATED"/>
    <property type="match status" value="1"/>
</dbReference>